<dbReference type="AlphaFoldDB" id="A0A7G2CQQ3"/>
<keyword evidence="1" id="KW-0472">Membrane</keyword>
<keyword evidence="1" id="KW-1133">Transmembrane helix</keyword>
<protein>
    <submittedName>
        <fullName evidence="2">Uncharacterized protein</fullName>
    </submittedName>
</protein>
<evidence type="ECO:0000313" key="2">
    <source>
        <dbReference type="EMBL" id="CAD2222148.1"/>
    </source>
</evidence>
<dbReference type="EMBL" id="LR877168">
    <property type="protein sequence ID" value="CAD2222148.1"/>
    <property type="molecule type" value="Genomic_DNA"/>
</dbReference>
<reference evidence="2 3" key="1">
    <citation type="submission" date="2020-08" db="EMBL/GenBank/DDBJ databases">
        <authorList>
            <person name="Newling K."/>
            <person name="Davey J."/>
            <person name="Forrester S."/>
        </authorList>
    </citation>
    <scope>NUCLEOTIDE SEQUENCE [LARGE SCALE GENOMIC DNA]</scope>
    <source>
        <strain evidence="3">Crithidia deanei Carvalho (ATCC PRA-265)</strain>
    </source>
</reference>
<sequence>MLRFSRVCREHYETAMLGANEIYYTPSKKKKKSLFRRGVRKFKRASPLRRLVYVAGGLGALLTGYTALCAVLFLSQYRMLQRLVTPPAPSSPTREPTVDPRSISANMGGVVHHNLEVSWGPVGRSLQVGDVVLLAGSDRDSVVKRFCQLWLNLLYPATMRYSHVAVVVEPAEFVEPEVKSRPKSWFRRSSVHEQLLQEEKDAALREKKLLKKGVTLLMTPINGGKVEKLTDQQLFSKRRNDKDGESGDPLFEFCGVRRVIQEEKIVPLSYDKESVAVFCDYYVGKEAPPFRPTSLLASSLLPSSLWNAVVGNHQPVGSDASVVVSFFQHLGLIEKHWVWVPLQGKEEVPPPLYQAYSRWLGSQSHATLPPSTAAPTPADREIELGGKEETHLFDSILPHYTPQRPLVQLPEDTAIENADLLFERSALLRYGQDVDHSTNQRISLRAGHLARGKGQPGTLYQLRYYYQYNPRQYTTADVAVNPSRIDFASSIDLGRETLIPIANRKISGPVSGQPSTSPQS</sequence>
<evidence type="ECO:0000256" key="1">
    <source>
        <dbReference type="SAM" id="Phobius"/>
    </source>
</evidence>
<feature type="transmembrane region" description="Helical" evidence="1">
    <location>
        <begin position="51"/>
        <end position="74"/>
    </location>
</feature>
<dbReference type="Proteomes" id="UP000515908">
    <property type="component" value="Chromosome 24"/>
</dbReference>
<name>A0A7G2CQQ3_9TRYP</name>
<keyword evidence="3" id="KW-1185">Reference proteome</keyword>
<accession>A0A7G2CQQ3</accession>
<dbReference type="VEuPathDB" id="TriTrypDB:ADEAN_000968700"/>
<proteinExistence type="predicted"/>
<evidence type="ECO:0000313" key="3">
    <source>
        <dbReference type="Proteomes" id="UP000515908"/>
    </source>
</evidence>
<gene>
    <name evidence="2" type="ORF">ADEAN_000968700</name>
</gene>
<organism evidence="2 3">
    <name type="scientific">Angomonas deanei</name>
    <dbReference type="NCBI Taxonomy" id="59799"/>
    <lineage>
        <taxon>Eukaryota</taxon>
        <taxon>Discoba</taxon>
        <taxon>Euglenozoa</taxon>
        <taxon>Kinetoplastea</taxon>
        <taxon>Metakinetoplastina</taxon>
        <taxon>Trypanosomatida</taxon>
        <taxon>Trypanosomatidae</taxon>
        <taxon>Strigomonadinae</taxon>
        <taxon>Angomonas</taxon>
    </lineage>
</organism>
<keyword evidence="1" id="KW-0812">Transmembrane</keyword>